<keyword evidence="5 9" id="KW-0479">Metal-binding</keyword>
<gene>
    <name evidence="13" type="ORF">KJ970_19715</name>
</gene>
<evidence type="ECO:0000256" key="8">
    <source>
        <dbReference type="PIRSR" id="PIRSR036684-1"/>
    </source>
</evidence>
<comment type="caution">
    <text evidence="13">The sequence shown here is derived from an EMBL/GenBank/DDBJ whole genome shotgun (WGS) entry which is preliminary data.</text>
</comment>
<evidence type="ECO:0000256" key="1">
    <source>
        <dbReference type="ARBA" id="ARBA00001936"/>
    </source>
</evidence>
<keyword evidence="7" id="KW-0511">Multifunctional enzyme</keyword>
<dbReference type="InterPro" id="IPR012188">
    <property type="entry name" value="ME_PTA"/>
</dbReference>
<accession>A0A948S0W2</accession>
<dbReference type="Gene3D" id="3.40.50.10950">
    <property type="match status" value="1"/>
</dbReference>
<feature type="domain" description="Malic enzyme NAD-binding" evidence="11">
    <location>
        <begin position="163"/>
        <end position="401"/>
    </location>
</feature>
<dbReference type="GO" id="GO:0016746">
    <property type="term" value="F:acyltransferase activity"/>
    <property type="evidence" value="ECO:0007669"/>
    <property type="project" value="InterPro"/>
</dbReference>
<reference evidence="13" key="1">
    <citation type="submission" date="2021-05" db="EMBL/GenBank/DDBJ databases">
        <title>Energy efficiency and biological interactions define the core microbiome of deep oligotrophic groundwater.</title>
        <authorList>
            <person name="Mehrshad M."/>
            <person name="Lopez-Fernandez M."/>
            <person name="Bell E."/>
            <person name="Bernier-Latmani R."/>
            <person name="Bertilsson S."/>
            <person name="Dopson M."/>
        </authorList>
    </citation>
    <scope>NUCLEOTIDE SEQUENCE</scope>
    <source>
        <strain evidence="13">Modern_marine.mb.64</strain>
    </source>
</reference>
<feature type="binding site" evidence="9">
    <location>
        <position position="136"/>
    </location>
    <ligand>
        <name>a divalent metal cation</name>
        <dbReference type="ChEBI" id="CHEBI:60240"/>
    </ligand>
</feature>
<dbReference type="GO" id="GO:0016616">
    <property type="term" value="F:oxidoreductase activity, acting on the CH-OH group of donors, NAD or NADP as acceptor"/>
    <property type="evidence" value="ECO:0007669"/>
    <property type="project" value="InterPro"/>
</dbReference>
<feature type="binding site" evidence="10">
    <location>
        <position position="288"/>
    </location>
    <ligand>
        <name>NADP(+)</name>
        <dbReference type="ChEBI" id="CHEBI:58349"/>
    </ligand>
</feature>
<dbReference type="Pfam" id="PF01515">
    <property type="entry name" value="PTA_PTB"/>
    <property type="match status" value="1"/>
</dbReference>
<dbReference type="InterPro" id="IPR002505">
    <property type="entry name" value="PTA_PTB"/>
</dbReference>
<dbReference type="SMART" id="SM00919">
    <property type="entry name" value="Malic_M"/>
    <property type="match status" value="1"/>
</dbReference>
<feature type="domain" description="Malic enzyme N-terminal" evidence="12">
    <location>
        <begin position="18"/>
        <end position="151"/>
    </location>
</feature>
<dbReference type="Proteomes" id="UP000777784">
    <property type="component" value="Unassembled WGS sequence"/>
</dbReference>
<dbReference type="PANTHER" id="PTHR43237:SF4">
    <property type="entry name" value="NADP-DEPENDENT MALIC ENZYME"/>
    <property type="match status" value="1"/>
</dbReference>
<dbReference type="GO" id="GO:0006108">
    <property type="term" value="P:malate metabolic process"/>
    <property type="evidence" value="ECO:0007669"/>
    <property type="project" value="InterPro"/>
</dbReference>
<dbReference type="InterPro" id="IPR037062">
    <property type="entry name" value="Malic_N_dom_sf"/>
</dbReference>
<dbReference type="FunFam" id="3.40.50.10380:FF:000003">
    <property type="entry name" value="NADP-dependent malic enzyme"/>
    <property type="match status" value="1"/>
</dbReference>
<dbReference type="GO" id="GO:0046872">
    <property type="term" value="F:metal ion binding"/>
    <property type="evidence" value="ECO:0007669"/>
    <property type="project" value="UniProtKB-KW"/>
</dbReference>
<feature type="binding site" evidence="9">
    <location>
        <position position="137"/>
    </location>
    <ligand>
        <name>a divalent metal cation</name>
        <dbReference type="ChEBI" id="CHEBI:60240"/>
    </ligand>
</feature>
<feature type="binding site" evidence="10">
    <location>
        <position position="162"/>
    </location>
    <ligand>
        <name>a divalent metal cation</name>
        <dbReference type="ChEBI" id="CHEBI:60240"/>
    </ligand>
</feature>
<dbReference type="Gene3D" id="3.40.50.720">
    <property type="entry name" value="NAD(P)-binding Rossmann-like Domain"/>
    <property type="match status" value="1"/>
</dbReference>
<sequence length="756" mass="82801">MSKSMRDAALKYHAFPVPGKIEVTSTKPCLTQWDLSLAYTPGVAVPCLEIEKDPALAYKYTSRANLVAVVSNGTAVLGLGNIGALAGKPVMEGKGVLFKRFADIDVFDLEVNTENPDEIIKVCKLLEPTFGGINLEDIKAPECFYIEETLKKEMDIPVFHDDQHGTAIISGAGLLNALELAGKDISKVRLVVSGAGAAAIACANLYIRLGVKRENITLVDSKGVVTKERAEGMNPYKAAFAVSGSGPKDLAGAMKDADVFLGLSVKDLVSPKMIQSMAAKPIVFAMANPDPEITYPDAKNARPDIIMATGRSDYPNQVNNVLGFPFVFRGALDCYARSINEEMKVAACHALANLAKEDVPEQVCRAYQSRTFQFGPDYIIPTPFDYRVLLWEASAVAKAAMETGVAQKQLDLDEYKYKLERKLGRRWQVMQKVVVKAKRDPRRIVYPEGTNPTIIRAAHQMLEEGMVKPVLIGSRRMITDTARELGITEDRWEIVDPRKDMRKSQYAKAYLKARQRKGMSTAGADRQMLNPIIFGTMMVQEGDADGIVVGISGNLESTLCPALEIIPLRTGVKKVAGVQLVMTKDRVAFFADTVMTVDPTAEELADIALLAASVAKEFNEEPIVAMLSFSNFGNSRHPTTEKVRRAVEILNERNPNLIVDGEIQADLALMPDKLERLYPFSRLVGSQPNVFVFPDLNSANISYKLIHSLTGAETVGPIIVGPSKPLQMLQPQSETQDILHMTTVAVAEAQEVNKHT</sequence>
<evidence type="ECO:0000259" key="12">
    <source>
        <dbReference type="SMART" id="SM01274"/>
    </source>
</evidence>
<dbReference type="InterPro" id="IPR012301">
    <property type="entry name" value="Malic_N_dom"/>
</dbReference>
<dbReference type="PIRSF" id="PIRSF036684">
    <property type="entry name" value="ME_PTA"/>
    <property type="match status" value="1"/>
</dbReference>
<comment type="cofactor">
    <cofactor evidence="2">
        <name>Mg(2+)</name>
        <dbReference type="ChEBI" id="CHEBI:18420"/>
    </cofactor>
</comment>
<organism evidence="13 14">
    <name type="scientific">Eiseniibacteriota bacterium</name>
    <dbReference type="NCBI Taxonomy" id="2212470"/>
    <lineage>
        <taxon>Bacteria</taxon>
        <taxon>Candidatus Eiseniibacteriota</taxon>
    </lineage>
</organism>
<dbReference type="EMBL" id="JAHJDP010000116">
    <property type="protein sequence ID" value="MBU2693149.1"/>
    <property type="molecule type" value="Genomic_DNA"/>
</dbReference>
<dbReference type="CDD" id="cd05311">
    <property type="entry name" value="NAD_bind_2_malic_enz"/>
    <property type="match status" value="1"/>
</dbReference>
<comment type="similarity">
    <text evidence="4">In the C-terminal section; belongs to the phosphate acetyltransferase and butyryltransferase family.</text>
</comment>
<evidence type="ECO:0000256" key="7">
    <source>
        <dbReference type="ARBA" id="ARBA00023268"/>
    </source>
</evidence>
<proteinExistence type="inferred from homology"/>
<dbReference type="SUPFAM" id="SSF53659">
    <property type="entry name" value="Isocitrate/Isopropylmalate dehydrogenase-like"/>
    <property type="match status" value="1"/>
</dbReference>
<dbReference type="Pfam" id="PF00390">
    <property type="entry name" value="malic"/>
    <property type="match status" value="1"/>
</dbReference>
<dbReference type="FunFam" id="3.40.50.720:FF:000095">
    <property type="entry name" value="NADP-dependent malic enzyme"/>
    <property type="match status" value="1"/>
</dbReference>
<comment type="cofactor">
    <cofactor evidence="1">
        <name>Mn(2+)</name>
        <dbReference type="ChEBI" id="CHEBI:29035"/>
    </cofactor>
</comment>
<dbReference type="SUPFAM" id="SSF51735">
    <property type="entry name" value="NAD(P)-binding Rossmann-fold domains"/>
    <property type="match status" value="1"/>
</dbReference>
<dbReference type="InterPro" id="IPR045213">
    <property type="entry name" value="Malic_NAD-bd_bact_type"/>
</dbReference>
<evidence type="ECO:0000256" key="4">
    <source>
        <dbReference type="ARBA" id="ARBA00008756"/>
    </source>
</evidence>
<keyword evidence="6" id="KW-0560">Oxidoreductase</keyword>
<evidence type="ECO:0000256" key="5">
    <source>
        <dbReference type="ARBA" id="ARBA00022723"/>
    </source>
</evidence>
<feature type="active site" description="Proton acceptor" evidence="8">
    <location>
        <position position="94"/>
    </location>
</feature>
<evidence type="ECO:0000256" key="6">
    <source>
        <dbReference type="ARBA" id="ARBA00023002"/>
    </source>
</evidence>
<dbReference type="InterPro" id="IPR012302">
    <property type="entry name" value="Malic_NAD-bd"/>
</dbReference>
<dbReference type="PANTHER" id="PTHR43237">
    <property type="entry name" value="NADP-DEPENDENT MALIC ENZYME"/>
    <property type="match status" value="1"/>
</dbReference>
<protein>
    <submittedName>
        <fullName evidence="13">NADP-dependent malic enzyme</fullName>
    </submittedName>
</protein>
<dbReference type="InterPro" id="IPR042112">
    <property type="entry name" value="P_AcTrfase_dom2"/>
</dbReference>
<feature type="binding site" evidence="10">
    <location>
        <begin position="76"/>
        <end position="83"/>
    </location>
    <ligand>
        <name>NADP(+)</name>
        <dbReference type="ChEBI" id="CHEBI:58349"/>
    </ligand>
</feature>
<keyword evidence="10" id="KW-0521">NADP</keyword>
<evidence type="ECO:0000259" key="11">
    <source>
        <dbReference type="SMART" id="SM00919"/>
    </source>
</evidence>
<dbReference type="InterPro" id="IPR036291">
    <property type="entry name" value="NAD(P)-bd_dom_sf"/>
</dbReference>
<evidence type="ECO:0000256" key="10">
    <source>
        <dbReference type="PIRSR" id="PIRSR036684-3"/>
    </source>
</evidence>
<name>A0A948S0W2_UNCEI</name>
<dbReference type="SMART" id="SM01274">
    <property type="entry name" value="malic"/>
    <property type="match status" value="1"/>
</dbReference>
<dbReference type="GO" id="GO:0004470">
    <property type="term" value="F:malic enzyme activity"/>
    <property type="evidence" value="ECO:0007669"/>
    <property type="project" value="InterPro"/>
</dbReference>
<dbReference type="Gene3D" id="3.40.50.10750">
    <property type="entry name" value="Isocitrate/Isopropylmalate dehydrogenase-like"/>
    <property type="match status" value="1"/>
</dbReference>
<dbReference type="InterPro" id="IPR046346">
    <property type="entry name" value="Aminoacid_DH-like_N_sf"/>
</dbReference>
<dbReference type="GO" id="GO:0051287">
    <property type="term" value="F:NAD binding"/>
    <property type="evidence" value="ECO:0007669"/>
    <property type="project" value="InterPro"/>
</dbReference>
<evidence type="ECO:0000313" key="13">
    <source>
        <dbReference type="EMBL" id="MBU2693149.1"/>
    </source>
</evidence>
<dbReference type="Pfam" id="PF03949">
    <property type="entry name" value="Malic_M"/>
    <property type="match status" value="1"/>
</dbReference>
<evidence type="ECO:0000256" key="3">
    <source>
        <dbReference type="ARBA" id="ARBA00007686"/>
    </source>
</evidence>
<dbReference type="InterPro" id="IPR042113">
    <property type="entry name" value="P_AcTrfase_dom1"/>
</dbReference>
<evidence type="ECO:0000256" key="9">
    <source>
        <dbReference type="PIRSR" id="PIRSR036684-2"/>
    </source>
</evidence>
<dbReference type="Gene3D" id="3.40.50.10380">
    <property type="entry name" value="Malic enzyme, N-terminal domain"/>
    <property type="match status" value="1"/>
</dbReference>
<dbReference type="InterPro" id="IPR051674">
    <property type="entry name" value="Malate_Decarboxylase"/>
</dbReference>
<comment type="similarity">
    <text evidence="3">In the N-terminal section; belongs to the malic enzymes family.</text>
</comment>
<dbReference type="SUPFAM" id="SSF53223">
    <property type="entry name" value="Aminoacid dehydrogenase-like, N-terminal domain"/>
    <property type="match status" value="1"/>
</dbReference>
<evidence type="ECO:0000256" key="2">
    <source>
        <dbReference type="ARBA" id="ARBA00001946"/>
    </source>
</evidence>
<evidence type="ECO:0000313" key="14">
    <source>
        <dbReference type="Proteomes" id="UP000777784"/>
    </source>
</evidence>
<dbReference type="AlphaFoldDB" id="A0A948S0W2"/>